<dbReference type="SMART" id="SM00066">
    <property type="entry name" value="GAL4"/>
    <property type="match status" value="1"/>
</dbReference>
<dbReference type="AlphaFoldDB" id="A0A168D5J3"/>
<accession>A0A168D5J3</accession>
<dbReference type="SUPFAM" id="SSF57701">
    <property type="entry name" value="Zn2/Cys6 DNA-binding domain"/>
    <property type="match status" value="1"/>
</dbReference>
<dbReference type="CDD" id="cd00067">
    <property type="entry name" value="GAL4"/>
    <property type="match status" value="1"/>
</dbReference>
<dbReference type="Proteomes" id="UP000078544">
    <property type="component" value="Unassembled WGS sequence"/>
</dbReference>
<organism evidence="6 7">
    <name type="scientific">Moelleriella libera RCEF 2490</name>
    <dbReference type="NCBI Taxonomy" id="1081109"/>
    <lineage>
        <taxon>Eukaryota</taxon>
        <taxon>Fungi</taxon>
        <taxon>Dikarya</taxon>
        <taxon>Ascomycota</taxon>
        <taxon>Pezizomycotina</taxon>
        <taxon>Sordariomycetes</taxon>
        <taxon>Hypocreomycetidae</taxon>
        <taxon>Hypocreales</taxon>
        <taxon>Clavicipitaceae</taxon>
        <taxon>Moelleriella</taxon>
    </lineage>
</organism>
<gene>
    <name evidence="6" type="ORF">AAL_03345</name>
</gene>
<dbReference type="Gene3D" id="4.10.240.10">
    <property type="entry name" value="Zn(2)-C6 fungal-type DNA-binding domain"/>
    <property type="match status" value="1"/>
</dbReference>
<evidence type="ECO:0000256" key="3">
    <source>
        <dbReference type="SAM" id="Coils"/>
    </source>
</evidence>
<dbReference type="GO" id="GO:0008270">
    <property type="term" value="F:zinc ion binding"/>
    <property type="evidence" value="ECO:0007669"/>
    <property type="project" value="InterPro"/>
</dbReference>
<dbReference type="OrthoDB" id="2943660at2759"/>
<dbReference type="InterPro" id="IPR001138">
    <property type="entry name" value="Zn2Cys6_DnaBD"/>
</dbReference>
<feature type="region of interest" description="Disordered" evidence="4">
    <location>
        <begin position="1"/>
        <end position="29"/>
    </location>
</feature>
<feature type="domain" description="Zn(2)-C6 fungal-type" evidence="5">
    <location>
        <begin position="47"/>
        <end position="75"/>
    </location>
</feature>
<dbReference type="PROSITE" id="PS00463">
    <property type="entry name" value="ZN2_CY6_FUNGAL_1"/>
    <property type="match status" value="1"/>
</dbReference>
<keyword evidence="3" id="KW-0175">Coiled coil</keyword>
<feature type="compositionally biased region" description="Low complexity" evidence="4">
    <location>
        <begin position="1"/>
        <end position="25"/>
    </location>
</feature>
<reference evidence="6 7" key="1">
    <citation type="journal article" date="2016" name="Genome Biol. Evol.">
        <title>Divergent and convergent evolution of fungal pathogenicity.</title>
        <authorList>
            <person name="Shang Y."/>
            <person name="Xiao G."/>
            <person name="Zheng P."/>
            <person name="Cen K."/>
            <person name="Zhan S."/>
            <person name="Wang C."/>
        </authorList>
    </citation>
    <scope>NUCLEOTIDE SEQUENCE [LARGE SCALE GENOMIC DNA]</scope>
    <source>
        <strain evidence="6 7">RCEF 2490</strain>
    </source>
</reference>
<protein>
    <submittedName>
        <fullName evidence="6">Zn(2)-C6 fungal-type DNA-binding domain protein</fullName>
    </submittedName>
</protein>
<feature type="coiled-coil region" evidence="3">
    <location>
        <begin position="87"/>
        <end position="114"/>
    </location>
</feature>
<dbReference type="Pfam" id="PF00172">
    <property type="entry name" value="Zn_clus"/>
    <property type="match status" value="1"/>
</dbReference>
<dbReference type="GO" id="GO:0006351">
    <property type="term" value="P:DNA-templated transcription"/>
    <property type="evidence" value="ECO:0007669"/>
    <property type="project" value="InterPro"/>
</dbReference>
<evidence type="ECO:0000256" key="4">
    <source>
        <dbReference type="SAM" id="MobiDB-lite"/>
    </source>
</evidence>
<dbReference type="Pfam" id="PF04082">
    <property type="entry name" value="Fungal_trans"/>
    <property type="match status" value="1"/>
</dbReference>
<sequence>MDKQLLPLMPAPSSSVAAPGAAGPMQGSGADNRVAYTRQKRRQVASACANCRRRKEKCDDKRPTCGACARRGVVCNNVTKGDEVSLTSTLRTRNAALKQENDQLRQLFSILRRASATGGQELLTRLRVAEDPIQILSSIQESTLISSCPDSPLGAQQMDPKLERIDLLALRESLLRVEARPWTVVAPDGLVSELISSFFIWDDPFFLPLIDREAFLTGMRSGRPATAKYCSPFLVNAICASRCFTCRRTRAFGSLSGRDMAAEFLNEAKKMLAMETGRASICTVQGLTLLFSVSAYSGMDRAGMLYRSAAYEMYYRLNVDGLYDEIREDPTKALERNVLSRLAWGLFCFESIVGYVYLQISLVPPPNIPRCFEKPSVSESNLKPVDLFGNPHNQASRSPPFVPGALYLACDLMLMLYSSMEWNIRSESIYGTEEDLQVRRQKLQEVRRWRDALPLNMRDDINFTPQTCYLSAYSNEVLISILRPLDPLTEIEPGWTAKDLCLTYCRIDINNMEQFVQTYTLRDYACINICGAYNSILTLVFHMRDAAVHEMFAKASYLILQTGADFPMSRFILQGVRAMSWSLKVPIPAVARQYYENLGSAKEALRDLPISFALPELNNMRQLLTEPAKKPRSKATDNMGTLLSRWSAMSIE</sequence>
<evidence type="ECO:0000256" key="1">
    <source>
        <dbReference type="ARBA" id="ARBA00022723"/>
    </source>
</evidence>
<keyword evidence="7" id="KW-1185">Reference proteome</keyword>
<keyword evidence="6" id="KW-0238">DNA-binding</keyword>
<dbReference type="InterPro" id="IPR036864">
    <property type="entry name" value="Zn2-C6_fun-type_DNA-bd_sf"/>
</dbReference>
<proteinExistence type="predicted"/>
<evidence type="ECO:0000313" key="6">
    <source>
        <dbReference type="EMBL" id="KZZ97381.1"/>
    </source>
</evidence>
<dbReference type="InterPro" id="IPR053187">
    <property type="entry name" value="Notoamide_regulator"/>
</dbReference>
<keyword evidence="1" id="KW-0479">Metal-binding</keyword>
<dbReference type="STRING" id="1081109.A0A168D5J3"/>
<dbReference type="PANTHER" id="PTHR47256">
    <property type="entry name" value="ZN(II)2CYS6 TRANSCRIPTION FACTOR (EUROFUNG)-RELATED"/>
    <property type="match status" value="1"/>
</dbReference>
<dbReference type="GO" id="GO:0000981">
    <property type="term" value="F:DNA-binding transcription factor activity, RNA polymerase II-specific"/>
    <property type="evidence" value="ECO:0007669"/>
    <property type="project" value="InterPro"/>
</dbReference>
<dbReference type="PANTHER" id="PTHR47256:SF3">
    <property type="entry name" value="ZN(II)2CYS6 TRANSCRIPTION FACTOR (EUROFUNG)"/>
    <property type="match status" value="1"/>
</dbReference>
<dbReference type="PROSITE" id="PS50048">
    <property type="entry name" value="ZN2_CY6_FUNGAL_2"/>
    <property type="match status" value="1"/>
</dbReference>
<comment type="caution">
    <text evidence="6">The sequence shown here is derived from an EMBL/GenBank/DDBJ whole genome shotgun (WGS) entry which is preliminary data.</text>
</comment>
<dbReference type="InterPro" id="IPR007219">
    <property type="entry name" value="XnlR_reg_dom"/>
</dbReference>
<dbReference type="EMBL" id="AZGY01000006">
    <property type="protein sequence ID" value="KZZ97381.1"/>
    <property type="molecule type" value="Genomic_DNA"/>
</dbReference>
<name>A0A168D5J3_9HYPO</name>
<dbReference type="CDD" id="cd12148">
    <property type="entry name" value="fungal_TF_MHR"/>
    <property type="match status" value="1"/>
</dbReference>
<evidence type="ECO:0000313" key="7">
    <source>
        <dbReference type="Proteomes" id="UP000078544"/>
    </source>
</evidence>
<keyword evidence="2" id="KW-0539">Nucleus</keyword>
<evidence type="ECO:0000256" key="2">
    <source>
        <dbReference type="ARBA" id="ARBA00023242"/>
    </source>
</evidence>
<evidence type="ECO:0000259" key="5">
    <source>
        <dbReference type="PROSITE" id="PS50048"/>
    </source>
</evidence>
<dbReference type="GO" id="GO:0003677">
    <property type="term" value="F:DNA binding"/>
    <property type="evidence" value="ECO:0007669"/>
    <property type="project" value="UniProtKB-KW"/>
</dbReference>